<accession>A0ABY2AYA7</accession>
<organism evidence="1 2">
    <name type="scientific">Flavobacterium circumlabens</name>
    <dbReference type="NCBI Taxonomy" id="2133765"/>
    <lineage>
        <taxon>Bacteria</taxon>
        <taxon>Pseudomonadati</taxon>
        <taxon>Bacteroidota</taxon>
        <taxon>Flavobacteriia</taxon>
        <taxon>Flavobacteriales</taxon>
        <taxon>Flavobacteriaceae</taxon>
        <taxon>Flavobacterium</taxon>
    </lineage>
</organism>
<gene>
    <name evidence="1" type="ORF">EV142_106106</name>
</gene>
<comment type="caution">
    <text evidence="1">The sequence shown here is derived from an EMBL/GenBank/DDBJ whole genome shotgun (WGS) entry which is preliminary data.</text>
</comment>
<keyword evidence="2" id="KW-1185">Reference proteome</keyword>
<dbReference type="EMBL" id="SLWA01000006">
    <property type="protein sequence ID" value="TCN55417.1"/>
    <property type="molecule type" value="Genomic_DNA"/>
</dbReference>
<proteinExistence type="predicted"/>
<evidence type="ECO:0008006" key="3">
    <source>
        <dbReference type="Google" id="ProtNLM"/>
    </source>
</evidence>
<evidence type="ECO:0000313" key="1">
    <source>
        <dbReference type="EMBL" id="TCN55417.1"/>
    </source>
</evidence>
<reference evidence="1 2" key="1">
    <citation type="journal article" date="2015" name="Stand. Genomic Sci.">
        <title>Genomic Encyclopedia of Bacterial and Archaeal Type Strains, Phase III: the genomes of soil and plant-associated and newly described type strains.</title>
        <authorList>
            <person name="Whitman W.B."/>
            <person name="Woyke T."/>
            <person name="Klenk H.P."/>
            <person name="Zhou Y."/>
            <person name="Lilburn T.G."/>
            <person name="Beck B.J."/>
            <person name="De Vos P."/>
            <person name="Vandamme P."/>
            <person name="Eisen J.A."/>
            <person name="Garrity G."/>
            <person name="Hugenholtz P."/>
            <person name="Kyrpides N.C."/>
        </authorList>
    </citation>
    <scope>NUCLEOTIDE SEQUENCE [LARGE SCALE GENOMIC DNA]</scope>
    <source>
        <strain evidence="1 2">P5626</strain>
    </source>
</reference>
<name>A0ABY2AYA7_9FLAO</name>
<sequence>MISRTEDPFDKNVQYGTNGKVLVTPDNPYGLTFDTTYVYGANQGIRAFFGLRYTLK</sequence>
<evidence type="ECO:0000313" key="2">
    <source>
        <dbReference type="Proteomes" id="UP000295270"/>
    </source>
</evidence>
<protein>
    <recommendedName>
        <fullName evidence="3">TonB-dependent receptor</fullName>
    </recommendedName>
</protein>
<dbReference type="Proteomes" id="UP000295270">
    <property type="component" value="Unassembled WGS sequence"/>
</dbReference>